<dbReference type="Gene3D" id="3.30.420.10">
    <property type="entry name" value="Ribonuclease H-like superfamily/Ribonuclease H"/>
    <property type="match status" value="1"/>
</dbReference>
<comment type="caution">
    <text evidence="2">The sequence shown here is derived from an EMBL/GenBank/DDBJ whole genome shotgun (WGS) entry which is preliminary data.</text>
</comment>
<reference evidence="2" key="2">
    <citation type="submission" date="2022-01" db="EMBL/GenBank/DDBJ databases">
        <authorList>
            <person name="Yamashiro T."/>
            <person name="Shiraishi A."/>
            <person name="Satake H."/>
            <person name="Nakayama K."/>
        </authorList>
    </citation>
    <scope>NUCLEOTIDE SEQUENCE</scope>
</reference>
<dbReference type="PANTHER" id="PTHR42648:SF27">
    <property type="entry name" value="RNA-DIRECTED DNA POLYMERASE"/>
    <property type="match status" value="1"/>
</dbReference>
<name>A0ABQ4X1W5_9ASTR</name>
<sequence>MKSRKLHAPGNEEEVENSVLPSMQSMSFFDYAEIFTLYNQEEGQLLFLGKTVNELHAMLKLHEQTLPKNNAPALHAIRAARDTSPPKGKIPQRTPSVMSVVRQGLRASRKLNPGALSLYVGNGQREAVEAIGVFYLCLPSGLEIVLNNCHYAPSITIGCYPRDGIFEIKLSNSYENDSSIYTVSNKRAKLDLDSALLWHCRLGHISKKRIEKLQHDGLLNSTDLKAFEKCVPCMSGKMARKPYTHQVERVKDLTLDLIHTDDHGIIAHRTPPYTPQHNGVSKRRIRTLLDMVRSMMSQTTLPKSFWDYALETAACILNMVPTEERLIKNIEWMSLEDLKLIQEEDTHPSIDTSLNHEEDDLEIDEPQSDIIPIRRSIRTRHAPDRMCLYIKAALLDPESDKWLNTMNVEMQFMKDNEVWDLVELP</sequence>
<dbReference type="PANTHER" id="PTHR42648">
    <property type="entry name" value="TRANSPOSASE, PUTATIVE-RELATED"/>
    <property type="match status" value="1"/>
</dbReference>
<accession>A0ABQ4X1W5</accession>
<dbReference type="InterPro" id="IPR012337">
    <property type="entry name" value="RNaseH-like_sf"/>
</dbReference>
<dbReference type="InterPro" id="IPR025724">
    <property type="entry name" value="GAG-pre-integrase_dom"/>
</dbReference>
<dbReference type="InterPro" id="IPR039537">
    <property type="entry name" value="Retrotran_Ty1/copia-like"/>
</dbReference>
<proteinExistence type="predicted"/>
<organism evidence="2 3">
    <name type="scientific">Tanacetum coccineum</name>
    <dbReference type="NCBI Taxonomy" id="301880"/>
    <lineage>
        <taxon>Eukaryota</taxon>
        <taxon>Viridiplantae</taxon>
        <taxon>Streptophyta</taxon>
        <taxon>Embryophyta</taxon>
        <taxon>Tracheophyta</taxon>
        <taxon>Spermatophyta</taxon>
        <taxon>Magnoliopsida</taxon>
        <taxon>eudicotyledons</taxon>
        <taxon>Gunneridae</taxon>
        <taxon>Pentapetalae</taxon>
        <taxon>asterids</taxon>
        <taxon>campanulids</taxon>
        <taxon>Asterales</taxon>
        <taxon>Asteraceae</taxon>
        <taxon>Asteroideae</taxon>
        <taxon>Anthemideae</taxon>
        <taxon>Anthemidinae</taxon>
        <taxon>Tanacetum</taxon>
    </lineage>
</organism>
<evidence type="ECO:0000313" key="2">
    <source>
        <dbReference type="EMBL" id="GJS59033.1"/>
    </source>
</evidence>
<dbReference type="Pfam" id="PF13976">
    <property type="entry name" value="gag_pre-integrs"/>
    <property type="match status" value="1"/>
</dbReference>
<evidence type="ECO:0000313" key="3">
    <source>
        <dbReference type="Proteomes" id="UP001151760"/>
    </source>
</evidence>
<feature type="domain" description="GAG-pre-integrase" evidence="1">
    <location>
        <begin position="178"/>
        <end position="238"/>
    </location>
</feature>
<evidence type="ECO:0000259" key="1">
    <source>
        <dbReference type="Pfam" id="PF13976"/>
    </source>
</evidence>
<protein>
    <submittedName>
        <fullName evidence="2">Zinc finger, CCHC-type containing protein</fullName>
    </submittedName>
</protein>
<dbReference type="EMBL" id="BQNB010009120">
    <property type="protein sequence ID" value="GJS59033.1"/>
    <property type="molecule type" value="Genomic_DNA"/>
</dbReference>
<dbReference type="Proteomes" id="UP001151760">
    <property type="component" value="Unassembled WGS sequence"/>
</dbReference>
<keyword evidence="3" id="KW-1185">Reference proteome</keyword>
<dbReference type="SUPFAM" id="SSF53098">
    <property type="entry name" value="Ribonuclease H-like"/>
    <property type="match status" value="1"/>
</dbReference>
<reference evidence="2" key="1">
    <citation type="journal article" date="2022" name="Int. J. Mol. Sci.">
        <title>Draft Genome of Tanacetum Coccineum: Genomic Comparison of Closely Related Tanacetum-Family Plants.</title>
        <authorList>
            <person name="Yamashiro T."/>
            <person name="Shiraishi A."/>
            <person name="Nakayama K."/>
            <person name="Satake H."/>
        </authorList>
    </citation>
    <scope>NUCLEOTIDE SEQUENCE</scope>
</reference>
<gene>
    <name evidence="2" type="ORF">Tco_0653817</name>
</gene>
<dbReference type="InterPro" id="IPR036397">
    <property type="entry name" value="RNaseH_sf"/>
</dbReference>